<dbReference type="GO" id="GO:1990961">
    <property type="term" value="P:xenobiotic detoxification by transmembrane export across the plasma membrane"/>
    <property type="evidence" value="ECO:0007669"/>
    <property type="project" value="InterPro"/>
</dbReference>
<dbReference type="CDD" id="cd17320">
    <property type="entry name" value="MFS_MdfA_MDR_like"/>
    <property type="match status" value="1"/>
</dbReference>
<dbReference type="Proteomes" id="UP000003789">
    <property type="component" value="Unassembled WGS sequence"/>
</dbReference>
<dbReference type="Pfam" id="PF07690">
    <property type="entry name" value="MFS_1"/>
    <property type="match status" value="1"/>
</dbReference>
<keyword evidence="5 8" id="KW-0812">Transmembrane</keyword>
<dbReference type="EMBL" id="AAPH01000001">
    <property type="protein sequence ID" value="EAS45830.1"/>
    <property type="molecule type" value="Genomic_DNA"/>
</dbReference>
<dbReference type="InterPro" id="IPR004812">
    <property type="entry name" value="Efflux_drug-R_Bcr/CmlA"/>
</dbReference>
<keyword evidence="7 8" id="KW-0472">Membrane</keyword>
<feature type="transmembrane region" description="Helical" evidence="8">
    <location>
        <begin position="135"/>
        <end position="159"/>
    </location>
</feature>
<keyword evidence="6 8" id="KW-1133">Transmembrane helix</keyword>
<evidence type="ECO:0000259" key="9">
    <source>
        <dbReference type="PROSITE" id="PS50850"/>
    </source>
</evidence>
<dbReference type="OrthoDB" id="9814303at2"/>
<feature type="transmembrane region" description="Helical" evidence="8">
    <location>
        <begin position="337"/>
        <end position="359"/>
    </location>
</feature>
<dbReference type="GO" id="GO:0005886">
    <property type="term" value="C:plasma membrane"/>
    <property type="evidence" value="ECO:0007669"/>
    <property type="project" value="UniProtKB-SubCell"/>
</dbReference>
<dbReference type="NCBIfam" id="TIGR00710">
    <property type="entry name" value="efflux_Bcr_CflA"/>
    <property type="match status" value="1"/>
</dbReference>
<evidence type="ECO:0000256" key="5">
    <source>
        <dbReference type="ARBA" id="ARBA00022692"/>
    </source>
</evidence>
<dbReference type="InterPro" id="IPR011701">
    <property type="entry name" value="MFS"/>
</dbReference>
<feature type="transmembrane region" description="Helical" evidence="8">
    <location>
        <begin position="304"/>
        <end position="325"/>
    </location>
</feature>
<keyword evidence="4" id="KW-1003">Cell membrane</keyword>
<evidence type="ECO:0000313" key="11">
    <source>
        <dbReference type="Proteomes" id="UP000003789"/>
    </source>
</evidence>
<dbReference type="InterPro" id="IPR020846">
    <property type="entry name" value="MFS_dom"/>
</dbReference>
<keyword evidence="3 8" id="KW-0813">Transport</keyword>
<protein>
    <recommendedName>
        <fullName evidence="8">Bcr/CflA family efflux transporter</fullName>
    </recommendedName>
</protein>
<dbReference type="GO" id="GO:0042910">
    <property type="term" value="F:xenobiotic transmembrane transporter activity"/>
    <property type="evidence" value="ECO:0007669"/>
    <property type="project" value="InterPro"/>
</dbReference>
<feature type="transmembrane region" description="Helical" evidence="8">
    <location>
        <begin position="250"/>
        <end position="268"/>
    </location>
</feature>
<feature type="domain" description="Major facilitator superfamily (MFS) profile" evidence="9">
    <location>
        <begin position="11"/>
        <end position="397"/>
    </location>
</feature>
<comment type="similarity">
    <text evidence="2 8">Belongs to the major facilitator superfamily. Bcr/CmlA family.</text>
</comment>
<comment type="caution">
    <text evidence="10">The sequence shown here is derived from an EMBL/GenBank/DDBJ whole genome shotgun (WGS) entry which is preliminary data.</text>
</comment>
<organism evidence="10 11">
    <name type="scientific">Photobacterium profundum 3TCK</name>
    <dbReference type="NCBI Taxonomy" id="314280"/>
    <lineage>
        <taxon>Bacteria</taxon>
        <taxon>Pseudomonadati</taxon>
        <taxon>Pseudomonadota</taxon>
        <taxon>Gammaproteobacteria</taxon>
        <taxon>Vibrionales</taxon>
        <taxon>Vibrionaceae</taxon>
        <taxon>Photobacterium</taxon>
    </lineage>
</organism>
<evidence type="ECO:0000256" key="1">
    <source>
        <dbReference type="ARBA" id="ARBA00004651"/>
    </source>
</evidence>
<dbReference type="HOGENOM" id="CLU_001265_47_1_6"/>
<dbReference type="PROSITE" id="PS00216">
    <property type="entry name" value="SUGAR_TRANSPORT_1"/>
    <property type="match status" value="1"/>
</dbReference>
<feature type="transmembrane region" description="Helical" evidence="8">
    <location>
        <begin position="12"/>
        <end position="30"/>
    </location>
</feature>
<evidence type="ECO:0000313" key="10">
    <source>
        <dbReference type="EMBL" id="EAS45830.1"/>
    </source>
</evidence>
<keyword evidence="8" id="KW-0997">Cell inner membrane</keyword>
<evidence type="ECO:0000256" key="2">
    <source>
        <dbReference type="ARBA" id="ARBA00006236"/>
    </source>
</evidence>
<reference evidence="10 11" key="1">
    <citation type="submission" date="2006-03" db="EMBL/GenBank/DDBJ databases">
        <authorList>
            <person name="Bartlett D.H."/>
            <person name="Valle G."/>
            <person name="Lauro F.M."/>
            <person name="Vezzi A."/>
            <person name="Simonato F."/>
            <person name="Eloe E."/>
            <person name="Vitulo N."/>
            <person name="Stratton T.K."/>
            <person name="D'angelo M."/>
            <person name="Ferriera S."/>
            <person name="Johnson J."/>
            <person name="Kravitz S."/>
            <person name="Beeson K."/>
            <person name="Sutton G."/>
            <person name="Rogers Y."/>
            <person name="Friedman R."/>
            <person name="Frazier M."/>
            <person name="Venter J.C."/>
        </authorList>
    </citation>
    <scope>NUCLEOTIDE SEQUENCE [LARGE SCALE GENOMIC DNA]</scope>
    <source>
        <strain evidence="10 11">3TCK</strain>
    </source>
</reference>
<sequence length="398" mass="43285">MKRQQNSEKPVVIMMILLILFSPIAIDIYLPAMPQMADYFGVNIVNVQDTITWFIFSLGFGQLVAGPMADRYGRRPVALVGIAIYCASSWLAYEAYSFELMLVARLLQGFGACATTVIAFTAARDFFGSKRSGQMISYLNGFISFVPALAPILGGWITINYGWKHNFSFMVVYSIVAGLFVLLFFKETKPENTDIENAKVSFKNYMPIATNPTFIFHVTMCLLAMAVILSYVSAAPGWLMVGIGLDINQFTMWFGFNAIINIAGCMLAPKFTDTFGSYKTLVTGLSTIIFAGLLMTLIGNNGEAWGFMVPICIATVGAAFILGSAAGKALAPFGHCAGTAAALLGLFQMSGASILVSLLQKIKLEAPDMMAVQMFLLIPSFCLIVTQVGKKLNETVKQ</sequence>
<dbReference type="Gene3D" id="1.20.1720.10">
    <property type="entry name" value="Multidrug resistance protein D"/>
    <property type="match status" value="1"/>
</dbReference>
<dbReference type="InterPro" id="IPR005829">
    <property type="entry name" value="Sugar_transporter_CS"/>
</dbReference>
<proteinExistence type="inferred from homology"/>
<feature type="transmembrane region" description="Helical" evidence="8">
    <location>
        <begin position="50"/>
        <end position="69"/>
    </location>
</feature>
<feature type="transmembrane region" description="Helical" evidence="8">
    <location>
        <begin position="76"/>
        <end position="96"/>
    </location>
</feature>
<comment type="subcellular location">
    <subcellularLocation>
        <location evidence="8">Cell inner membrane</location>
        <topology evidence="8">Multi-pass membrane protein</topology>
    </subcellularLocation>
    <subcellularLocation>
        <location evidence="1">Cell membrane</location>
        <topology evidence="1">Multi-pass membrane protein</topology>
    </subcellularLocation>
</comment>
<evidence type="ECO:0000256" key="6">
    <source>
        <dbReference type="ARBA" id="ARBA00022989"/>
    </source>
</evidence>
<accession>Q1Z9L2</accession>
<name>Q1Z9L2_9GAMM</name>
<dbReference type="PROSITE" id="PS50850">
    <property type="entry name" value="MFS"/>
    <property type="match status" value="1"/>
</dbReference>
<feature type="transmembrane region" description="Helical" evidence="8">
    <location>
        <begin position="165"/>
        <end position="185"/>
    </location>
</feature>
<feature type="transmembrane region" description="Helical" evidence="8">
    <location>
        <begin position="280"/>
        <end position="298"/>
    </location>
</feature>
<dbReference type="AlphaFoldDB" id="Q1Z9L2"/>
<gene>
    <name evidence="10" type="ORF">P3TCK_05616</name>
</gene>
<dbReference type="InterPro" id="IPR036259">
    <property type="entry name" value="MFS_trans_sf"/>
</dbReference>
<feature type="transmembrane region" description="Helical" evidence="8">
    <location>
        <begin position="214"/>
        <end position="238"/>
    </location>
</feature>
<feature type="transmembrane region" description="Helical" evidence="8">
    <location>
        <begin position="371"/>
        <end position="389"/>
    </location>
</feature>
<dbReference type="SUPFAM" id="SSF103473">
    <property type="entry name" value="MFS general substrate transporter"/>
    <property type="match status" value="1"/>
</dbReference>
<evidence type="ECO:0000256" key="8">
    <source>
        <dbReference type="RuleBase" id="RU365088"/>
    </source>
</evidence>
<evidence type="ECO:0000256" key="4">
    <source>
        <dbReference type="ARBA" id="ARBA00022475"/>
    </source>
</evidence>
<dbReference type="PANTHER" id="PTHR23502">
    <property type="entry name" value="MAJOR FACILITATOR SUPERFAMILY"/>
    <property type="match status" value="1"/>
</dbReference>
<dbReference type="RefSeq" id="WP_006229138.1">
    <property type="nucleotide sequence ID" value="NZ_CH724134.1"/>
</dbReference>
<evidence type="ECO:0000256" key="7">
    <source>
        <dbReference type="ARBA" id="ARBA00023136"/>
    </source>
</evidence>
<dbReference type="PANTHER" id="PTHR23502:SF70">
    <property type="entry name" value="BCR_CFLA FAMILY EFFLUX TRANSPORTER"/>
    <property type="match status" value="1"/>
</dbReference>
<feature type="transmembrane region" description="Helical" evidence="8">
    <location>
        <begin position="102"/>
        <end position="123"/>
    </location>
</feature>
<evidence type="ECO:0000256" key="3">
    <source>
        <dbReference type="ARBA" id="ARBA00022448"/>
    </source>
</evidence>